<accession>A0A6C0ERY1</accession>
<dbReference type="AlphaFoldDB" id="A0A6C0ERY1"/>
<dbReference type="EMBL" id="MN738925">
    <property type="protein sequence ID" value="QHT31738.1"/>
    <property type="molecule type" value="Genomic_DNA"/>
</dbReference>
<reference evidence="1" key="1">
    <citation type="journal article" date="2020" name="Nature">
        <title>Giant virus diversity and host interactions through global metagenomics.</title>
        <authorList>
            <person name="Schulz F."/>
            <person name="Roux S."/>
            <person name="Paez-Espino D."/>
            <person name="Jungbluth S."/>
            <person name="Walsh D.A."/>
            <person name="Denef V.J."/>
            <person name="McMahon K.D."/>
            <person name="Konstantinidis K.T."/>
            <person name="Eloe-Fadrosh E.A."/>
            <person name="Kyrpides N.C."/>
            <person name="Woyke T."/>
        </authorList>
    </citation>
    <scope>NUCLEOTIDE SEQUENCE</scope>
    <source>
        <strain evidence="1">GVMAG-M-3300009155-48</strain>
    </source>
</reference>
<sequence length="70" mass="8159">MLSLVINRIKTIIPKELPKRLGRWNIDYCNKKIDQKIDLSNEDHCGPCGQYIISKSTKIFNDKIIENVKN</sequence>
<organism evidence="1">
    <name type="scientific">viral metagenome</name>
    <dbReference type="NCBI Taxonomy" id="1070528"/>
    <lineage>
        <taxon>unclassified sequences</taxon>
        <taxon>metagenomes</taxon>
        <taxon>organismal metagenomes</taxon>
    </lineage>
</organism>
<proteinExistence type="predicted"/>
<name>A0A6C0ERY1_9ZZZZ</name>
<evidence type="ECO:0000313" key="1">
    <source>
        <dbReference type="EMBL" id="QHT31738.1"/>
    </source>
</evidence>
<protein>
    <submittedName>
        <fullName evidence="1">Uncharacterized protein</fullName>
    </submittedName>
</protein>